<evidence type="ECO:0000256" key="2">
    <source>
        <dbReference type="ARBA" id="ARBA00022723"/>
    </source>
</evidence>
<reference evidence="7" key="1">
    <citation type="submission" date="2018-04" db="EMBL/GenBank/DDBJ databases">
        <authorList>
            <person name="Go L.Y."/>
            <person name="Mitchell J.A."/>
        </authorList>
    </citation>
    <scope>NUCLEOTIDE SEQUENCE</scope>
    <source>
        <tissue evidence="7">Whole organism</tissue>
    </source>
</reference>
<dbReference type="GO" id="GO:0006325">
    <property type="term" value="P:chromatin organization"/>
    <property type="evidence" value="ECO:0007669"/>
    <property type="project" value="TreeGrafter"/>
</dbReference>
<evidence type="ECO:0000256" key="4">
    <source>
        <dbReference type="ARBA" id="ARBA00022833"/>
    </source>
</evidence>
<dbReference type="GO" id="GO:0005634">
    <property type="term" value="C:nucleus"/>
    <property type="evidence" value="ECO:0007669"/>
    <property type="project" value="UniProtKB-SubCell"/>
</dbReference>
<comment type="subcellular location">
    <subcellularLocation>
        <location evidence="1">Nucleus</location>
    </subcellularLocation>
</comment>
<organism evidence="7">
    <name type="scientific">Culicoides sonorensis</name>
    <name type="common">Biting midge</name>
    <dbReference type="NCBI Taxonomy" id="179676"/>
    <lineage>
        <taxon>Eukaryota</taxon>
        <taxon>Metazoa</taxon>
        <taxon>Ecdysozoa</taxon>
        <taxon>Arthropoda</taxon>
        <taxon>Hexapoda</taxon>
        <taxon>Insecta</taxon>
        <taxon>Pterygota</taxon>
        <taxon>Neoptera</taxon>
        <taxon>Endopterygota</taxon>
        <taxon>Diptera</taxon>
        <taxon>Nematocera</taxon>
        <taxon>Chironomoidea</taxon>
        <taxon>Ceratopogonidae</taxon>
        <taxon>Ceratopogoninae</taxon>
        <taxon>Culicoides</taxon>
        <taxon>Monoculicoides</taxon>
    </lineage>
</organism>
<feature type="compositionally biased region" description="Low complexity" evidence="6">
    <location>
        <begin position="126"/>
        <end position="135"/>
    </location>
</feature>
<dbReference type="PANTHER" id="PTHR13340:SF2">
    <property type="entry name" value="GATA ZINC FINGER DOMAIN-CONTAINING PROTEIN 1"/>
    <property type="match status" value="1"/>
</dbReference>
<evidence type="ECO:0000313" key="7">
    <source>
        <dbReference type="EMBL" id="SSW98640.1"/>
    </source>
</evidence>
<name>A0A336KC44_CULSO</name>
<dbReference type="EMBL" id="UFQT01000051">
    <property type="protein sequence ID" value="SSX19026.1"/>
    <property type="molecule type" value="Genomic_DNA"/>
</dbReference>
<evidence type="ECO:0000313" key="8">
    <source>
        <dbReference type="EMBL" id="SSX19026.1"/>
    </source>
</evidence>
<gene>
    <name evidence="7" type="primary">CSON011693</name>
</gene>
<evidence type="ECO:0000256" key="6">
    <source>
        <dbReference type="SAM" id="MobiDB-lite"/>
    </source>
</evidence>
<protein>
    <submittedName>
        <fullName evidence="7">CSON011693 protein</fullName>
    </submittedName>
</protein>
<reference evidence="8" key="2">
    <citation type="submission" date="2018-07" db="EMBL/GenBank/DDBJ databases">
        <authorList>
            <person name="Quirk P.G."/>
            <person name="Krulwich T.A."/>
        </authorList>
    </citation>
    <scope>NUCLEOTIDE SEQUENCE</scope>
</reference>
<keyword evidence="4" id="KW-0862">Zinc</keyword>
<evidence type="ECO:0000256" key="5">
    <source>
        <dbReference type="ARBA" id="ARBA00023242"/>
    </source>
</evidence>
<feature type="region of interest" description="Disordered" evidence="6">
    <location>
        <begin position="100"/>
        <end position="140"/>
    </location>
</feature>
<evidence type="ECO:0000256" key="1">
    <source>
        <dbReference type="ARBA" id="ARBA00004123"/>
    </source>
</evidence>
<keyword evidence="2" id="KW-0479">Metal-binding</keyword>
<accession>A0A336KC44</accession>
<dbReference type="AlphaFoldDB" id="A0A336KC44"/>
<sequence>MVLSKRKCEEKTVAFAFYTINFEQRLLQRNDTNEEKMTIRVGDEIYRKRIQFTLGISQIYCLEMPYKQPPKCVQCEKTESILWRNLDLGVFCQECFEKNENPDKNDKPDAESEEPTSKTGRKTTRSTRAGKTSSAVPKGKGRRCIFKKTPFKTPTITTTTYTSDTIFYNNTYMQKGDIVALVDAKDNTYYAQIRGFLTDTYLEKSAFLTWLIPSKFSPPPNEKFDPCTYLIGPEEDIPRKLSCMEFVMHAPSDYYMSKDTPYPPVNRVNGSSKEHTNYIWANLPEL</sequence>
<dbReference type="PANTHER" id="PTHR13340">
    <property type="entry name" value="GATA ZINC FINGER DOMAIN-CONTAINING"/>
    <property type="match status" value="1"/>
</dbReference>
<feature type="compositionally biased region" description="Basic and acidic residues" evidence="6">
    <location>
        <begin position="100"/>
        <end position="110"/>
    </location>
</feature>
<keyword evidence="3" id="KW-0863">Zinc-finger</keyword>
<proteinExistence type="predicted"/>
<dbReference type="EMBL" id="UFQS01000051">
    <property type="protein sequence ID" value="SSW98640.1"/>
    <property type="molecule type" value="Genomic_DNA"/>
</dbReference>
<dbReference type="VEuPathDB" id="VectorBase:CSON011693"/>
<keyword evidence="5" id="KW-0539">Nucleus</keyword>
<dbReference type="GO" id="GO:0008270">
    <property type="term" value="F:zinc ion binding"/>
    <property type="evidence" value="ECO:0007669"/>
    <property type="project" value="UniProtKB-KW"/>
</dbReference>
<dbReference type="InterPro" id="IPR039050">
    <property type="entry name" value="GATAD1"/>
</dbReference>
<evidence type="ECO:0000256" key="3">
    <source>
        <dbReference type="ARBA" id="ARBA00022771"/>
    </source>
</evidence>